<accession>A0A975M7T4</accession>
<dbReference type="RefSeq" id="WP_210231031.1">
    <property type="nucleotide sequence ID" value="NZ_CP076022.1"/>
</dbReference>
<organism evidence="2 3">
    <name type="scientific">Arthrobacter jiangjiafuii</name>
    <dbReference type="NCBI Taxonomy" id="2817475"/>
    <lineage>
        <taxon>Bacteria</taxon>
        <taxon>Bacillati</taxon>
        <taxon>Actinomycetota</taxon>
        <taxon>Actinomycetes</taxon>
        <taxon>Micrococcales</taxon>
        <taxon>Micrococcaceae</taxon>
        <taxon>Arthrobacter</taxon>
    </lineage>
</organism>
<keyword evidence="3" id="KW-1185">Reference proteome</keyword>
<protein>
    <submittedName>
        <fullName evidence="2">Uncharacterized protein</fullName>
    </submittedName>
</protein>
<keyword evidence="1" id="KW-0812">Transmembrane</keyword>
<dbReference type="KEGG" id="ajg:KKR91_07325"/>
<proteinExistence type="predicted"/>
<evidence type="ECO:0000313" key="3">
    <source>
        <dbReference type="Proteomes" id="UP000676885"/>
    </source>
</evidence>
<feature type="transmembrane region" description="Helical" evidence="1">
    <location>
        <begin position="68"/>
        <end position="93"/>
    </location>
</feature>
<gene>
    <name evidence="2" type="ORF">KKR91_07325</name>
</gene>
<dbReference type="AlphaFoldDB" id="A0A975M7T4"/>
<reference evidence="2 3" key="1">
    <citation type="submission" date="2021-05" db="EMBL/GenBank/DDBJ databases">
        <title>Novel species in genus Arthrobacter.</title>
        <authorList>
            <person name="Zhang G."/>
        </authorList>
    </citation>
    <scope>NUCLEOTIDE SEQUENCE [LARGE SCALE GENOMIC DNA]</scope>
    <source>
        <strain evidence="3">zg-ZUI227</strain>
    </source>
</reference>
<keyword evidence="1" id="KW-0472">Membrane</keyword>
<feature type="transmembrane region" description="Helical" evidence="1">
    <location>
        <begin position="105"/>
        <end position="127"/>
    </location>
</feature>
<sequence length="132" mass="14142">MNTGSTAIPDEVHPSTRGHIGSAIAILAGAVLCLLPAAMFGTALGTYPHRMACTPATGYGSGCYEGDLMISLMVFGFLFLFCAAFAFALTMAYRYNLPRWRMWMPFAAFCIVVLMTVAVFAFTMGAAPGEYV</sequence>
<dbReference type="EMBL" id="CP076022">
    <property type="protein sequence ID" value="QWC11354.1"/>
    <property type="molecule type" value="Genomic_DNA"/>
</dbReference>
<evidence type="ECO:0000313" key="2">
    <source>
        <dbReference type="EMBL" id="QWC11354.1"/>
    </source>
</evidence>
<name>A0A975M7T4_9MICC</name>
<feature type="transmembrane region" description="Helical" evidence="1">
    <location>
        <begin position="23"/>
        <end position="48"/>
    </location>
</feature>
<keyword evidence="1" id="KW-1133">Transmembrane helix</keyword>
<evidence type="ECO:0000256" key="1">
    <source>
        <dbReference type="SAM" id="Phobius"/>
    </source>
</evidence>
<dbReference type="Proteomes" id="UP000676885">
    <property type="component" value="Chromosome"/>
</dbReference>